<dbReference type="Pfam" id="PF04542">
    <property type="entry name" value="Sigma70_r2"/>
    <property type="match status" value="1"/>
</dbReference>
<dbReference type="PANTHER" id="PTHR43133">
    <property type="entry name" value="RNA POLYMERASE ECF-TYPE SIGMA FACTO"/>
    <property type="match status" value="1"/>
</dbReference>
<dbReference type="EMBL" id="JADQDF010000001">
    <property type="protein sequence ID" value="MBW0128685.1"/>
    <property type="molecule type" value="Genomic_DNA"/>
</dbReference>
<evidence type="ECO:0000313" key="7">
    <source>
        <dbReference type="Proteomes" id="UP000694300"/>
    </source>
</evidence>
<accession>A0ABS6U8W9</accession>
<comment type="caution">
    <text evidence="6">The sequence shown here is derived from an EMBL/GenBank/DDBJ whole genome shotgun (WGS) entry which is preliminary data.</text>
</comment>
<keyword evidence="1" id="KW-0805">Transcription regulation</keyword>
<dbReference type="RefSeq" id="WP_218593392.1">
    <property type="nucleotide sequence ID" value="NZ_JADQDE010000297.1"/>
</dbReference>
<dbReference type="InterPro" id="IPR007627">
    <property type="entry name" value="RNA_pol_sigma70_r2"/>
</dbReference>
<organism evidence="6 7">
    <name type="scientific">Pseudonocardia oceani</name>
    <dbReference type="NCBI Taxonomy" id="2792013"/>
    <lineage>
        <taxon>Bacteria</taxon>
        <taxon>Bacillati</taxon>
        <taxon>Actinomycetota</taxon>
        <taxon>Actinomycetes</taxon>
        <taxon>Pseudonocardiales</taxon>
        <taxon>Pseudonocardiaceae</taxon>
        <taxon>Pseudonocardia</taxon>
    </lineage>
</organism>
<dbReference type="PANTHER" id="PTHR43133:SF8">
    <property type="entry name" value="RNA POLYMERASE SIGMA FACTOR HI_1459-RELATED"/>
    <property type="match status" value="1"/>
</dbReference>
<dbReference type="NCBIfam" id="TIGR02937">
    <property type="entry name" value="sigma70-ECF"/>
    <property type="match status" value="1"/>
</dbReference>
<sequence length="187" mass="20147">MRAPADEEPADLLRRVAAGRPGAWADLIGRYGSLVRARTAAYRLQEADALDVTQTTWLRLAENLDRIHTPDHLAGWLAAVAAHECQRVVRQRTRIVLAETVSPPASEWDPGPEQAAVDGDVRRAVAGAIATLPPLRRALLAALFAEDHRSYAEIADDLGVPIGSLGPTRARMLTILRRTLAASGIAA</sequence>
<evidence type="ECO:0000256" key="4">
    <source>
        <dbReference type="ARBA" id="ARBA00023163"/>
    </source>
</evidence>
<evidence type="ECO:0000256" key="3">
    <source>
        <dbReference type="ARBA" id="ARBA00023125"/>
    </source>
</evidence>
<name>A0ABS6U8W9_9PSEU</name>
<evidence type="ECO:0000259" key="5">
    <source>
        <dbReference type="Pfam" id="PF04542"/>
    </source>
</evidence>
<dbReference type="InterPro" id="IPR039425">
    <property type="entry name" value="RNA_pol_sigma-70-like"/>
</dbReference>
<evidence type="ECO:0000313" key="6">
    <source>
        <dbReference type="EMBL" id="MBW0128685.1"/>
    </source>
</evidence>
<proteinExistence type="predicted"/>
<gene>
    <name evidence="6" type="ORF">I4I82_13465</name>
</gene>
<keyword evidence="3" id="KW-0238">DNA-binding</keyword>
<protein>
    <submittedName>
        <fullName evidence="6">Sigma-70 family RNA polymerase sigma factor</fullName>
    </submittedName>
</protein>
<evidence type="ECO:0000256" key="1">
    <source>
        <dbReference type="ARBA" id="ARBA00023015"/>
    </source>
</evidence>
<keyword evidence="7" id="KW-1185">Reference proteome</keyword>
<dbReference type="InterPro" id="IPR014284">
    <property type="entry name" value="RNA_pol_sigma-70_dom"/>
</dbReference>
<dbReference type="Proteomes" id="UP000694300">
    <property type="component" value="Unassembled WGS sequence"/>
</dbReference>
<keyword evidence="2" id="KW-0731">Sigma factor</keyword>
<evidence type="ECO:0000256" key="2">
    <source>
        <dbReference type="ARBA" id="ARBA00023082"/>
    </source>
</evidence>
<reference evidence="6 7" key="1">
    <citation type="submission" date="2020-11" db="EMBL/GenBank/DDBJ databases">
        <title>Pseudonocardia abyssalis sp. nov. and Pseudonocardia oceani sp. nov., description and phylogenomic analysis of two novel actinomycetes isolated from the deep Southern Ocean.</title>
        <authorList>
            <person name="Parra J."/>
        </authorList>
    </citation>
    <scope>NUCLEOTIDE SEQUENCE [LARGE SCALE GENOMIC DNA]</scope>
    <source>
        <strain evidence="7">KRD185</strain>
    </source>
</reference>
<feature type="domain" description="RNA polymerase sigma-70 region 2" evidence="5">
    <location>
        <begin position="27"/>
        <end position="94"/>
    </location>
</feature>
<keyword evidence="4" id="KW-0804">Transcription</keyword>